<dbReference type="InterPro" id="IPR002318">
    <property type="entry name" value="Ala-tRNA-lgiase_IIc"/>
</dbReference>
<evidence type="ECO:0000256" key="8">
    <source>
        <dbReference type="ARBA" id="ARBA00022917"/>
    </source>
</evidence>
<evidence type="ECO:0000256" key="9">
    <source>
        <dbReference type="ARBA" id="ARBA00023146"/>
    </source>
</evidence>
<keyword evidence="8" id="KW-0648">Protein biosynthesis</keyword>
<dbReference type="SMART" id="SM00863">
    <property type="entry name" value="tRNA_SAD"/>
    <property type="match status" value="1"/>
</dbReference>
<evidence type="ECO:0000256" key="6">
    <source>
        <dbReference type="ARBA" id="ARBA00022840"/>
    </source>
</evidence>
<feature type="domain" description="Alanyl-transfer RNA synthetases family profile" evidence="10">
    <location>
        <begin position="1"/>
        <end position="604"/>
    </location>
</feature>
<dbReference type="GO" id="GO:0005524">
    <property type="term" value="F:ATP binding"/>
    <property type="evidence" value="ECO:0007669"/>
    <property type="project" value="UniProtKB-KW"/>
</dbReference>
<proteinExistence type="inferred from homology"/>
<dbReference type="InterPro" id="IPR018163">
    <property type="entry name" value="Thr/Ala-tRNA-synth_IIc_edit"/>
</dbReference>
<organism evidence="11 12">
    <name type="scientific">Candidatus Ryanbacteria bacterium RIFCSPHIGHO2_01_FULL_48_27</name>
    <dbReference type="NCBI Taxonomy" id="1802115"/>
    <lineage>
        <taxon>Bacteria</taxon>
        <taxon>Candidatus Ryaniibacteriota</taxon>
    </lineage>
</organism>
<dbReference type="InterPro" id="IPR018162">
    <property type="entry name" value="Ala-tRNA-ligase_IIc_anticod-bd"/>
</dbReference>
<dbReference type="InterPro" id="IPR050058">
    <property type="entry name" value="Ala-tRNA_ligase"/>
</dbReference>
<dbReference type="AlphaFoldDB" id="A0A1G2G137"/>
<dbReference type="EMBL" id="MHNL01000029">
    <property type="protein sequence ID" value="OGZ43817.1"/>
    <property type="molecule type" value="Genomic_DNA"/>
</dbReference>
<dbReference type="Proteomes" id="UP000177785">
    <property type="component" value="Unassembled WGS sequence"/>
</dbReference>
<dbReference type="CDD" id="cd00673">
    <property type="entry name" value="AlaRS_core"/>
    <property type="match status" value="1"/>
</dbReference>
<gene>
    <name evidence="11" type="ORF">A2756_05710</name>
</gene>
<sequence>MEAQEIRKRFLEYFKNHGHTAVPSSSLIPDDPSVLLTTAGMQQFKPYYTGKADAIKDFGSLNTASVQKSFRTSDIEEVGDERHLTFFEMLGNFSFGGYFKKEAITFAHEFLTKEMGLEISYVTIFEGKDAIGVPKDEDSRAIWLGLGIPPEKIIEQGMDDVFWGPTGSGGPCGPTTEIYCTNGAGQDIEVWNIVFNEFLFAGSREELNSGSSGKKLEKLPVPGVDTGMGLERLVMVVQKTPTIFETDLFYSLLQLLPDNLDDVKRRVFADHARAMAFLIADGVRPSNKEAGYVLRRLMRRVMVFEKLHKIPPHILDTVIHEIIHMYGDFYVEIAHEANTIRSTIHEERDKFLKTLDRGISELLQLIEKKKQSGDLNPINEISGTDAFYLHQSYGLTEDVLEEILVLEGFAYNEAQFEEERKKHQEISRAGQEGKFGGHGLILDTGELKAGTEEEVKIVTRLHTATHLLQAALRKVLGDDVRQMGSDITPERTRFDFAFSRKVTPEELKSIEQIVNDAIKKDYTVERVEMPYAEADKLGALHFFKEKYPDMVNVYSIVHSKTGEVFSRELCGGPHVEHTGEIRGIHIVKEESSSAGVRRIRAKLE</sequence>
<dbReference type="SUPFAM" id="SSF55681">
    <property type="entry name" value="Class II aaRS and biotin synthetases"/>
    <property type="match status" value="1"/>
</dbReference>
<dbReference type="PROSITE" id="PS50860">
    <property type="entry name" value="AA_TRNA_LIGASE_II_ALA"/>
    <property type="match status" value="1"/>
</dbReference>
<dbReference type="GO" id="GO:0005829">
    <property type="term" value="C:cytosol"/>
    <property type="evidence" value="ECO:0007669"/>
    <property type="project" value="TreeGrafter"/>
</dbReference>
<evidence type="ECO:0000256" key="4">
    <source>
        <dbReference type="ARBA" id="ARBA00022598"/>
    </source>
</evidence>
<evidence type="ECO:0000313" key="11">
    <source>
        <dbReference type="EMBL" id="OGZ43817.1"/>
    </source>
</evidence>
<reference evidence="11 12" key="1">
    <citation type="journal article" date="2016" name="Nat. Commun.">
        <title>Thousands of microbial genomes shed light on interconnected biogeochemical processes in an aquifer system.</title>
        <authorList>
            <person name="Anantharaman K."/>
            <person name="Brown C.T."/>
            <person name="Hug L.A."/>
            <person name="Sharon I."/>
            <person name="Castelle C.J."/>
            <person name="Probst A.J."/>
            <person name="Thomas B.C."/>
            <person name="Singh A."/>
            <person name="Wilkins M.J."/>
            <person name="Karaoz U."/>
            <person name="Brodie E.L."/>
            <person name="Williams K.H."/>
            <person name="Hubbard S.S."/>
            <person name="Banfield J.F."/>
        </authorList>
    </citation>
    <scope>NUCLEOTIDE SEQUENCE [LARGE SCALE GENOMIC DNA]</scope>
</reference>
<dbReference type="SUPFAM" id="SSF55186">
    <property type="entry name" value="ThrRS/AlaRS common domain"/>
    <property type="match status" value="1"/>
</dbReference>
<evidence type="ECO:0000256" key="2">
    <source>
        <dbReference type="ARBA" id="ARBA00013168"/>
    </source>
</evidence>
<evidence type="ECO:0000259" key="10">
    <source>
        <dbReference type="PROSITE" id="PS50860"/>
    </source>
</evidence>
<name>A0A1G2G137_9BACT</name>
<evidence type="ECO:0000256" key="1">
    <source>
        <dbReference type="ARBA" id="ARBA00008226"/>
    </source>
</evidence>
<accession>A0A1G2G137</accession>
<dbReference type="Pfam" id="PF07973">
    <property type="entry name" value="tRNA_SAD"/>
    <property type="match status" value="1"/>
</dbReference>
<dbReference type="GO" id="GO:0000049">
    <property type="term" value="F:tRNA binding"/>
    <property type="evidence" value="ECO:0007669"/>
    <property type="project" value="UniProtKB-KW"/>
</dbReference>
<comment type="caution">
    <text evidence="11">The sequence shown here is derived from an EMBL/GenBank/DDBJ whole genome shotgun (WGS) entry which is preliminary data.</text>
</comment>
<evidence type="ECO:0000256" key="7">
    <source>
        <dbReference type="ARBA" id="ARBA00022884"/>
    </source>
</evidence>
<dbReference type="GO" id="GO:0006419">
    <property type="term" value="P:alanyl-tRNA aminoacylation"/>
    <property type="evidence" value="ECO:0007669"/>
    <property type="project" value="InterPro"/>
</dbReference>
<dbReference type="FunFam" id="3.30.980.10:FF:000004">
    <property type="entry name" value="Alanine--tRNA ligase, cytoplasmic"/>
    <property type="match status" value="1"/>
</dbReference>
<comment type="similarity">
    <text evidence="1">Belongs to the class-II aminoacyl-tRNA synthetase family.</text>
</comment>
<dbReference type="GO" id="GO:0004813">
    <property type="term" value="F:alanine-tRNA ligase activity"/>
    <property type="evidence" value="ECO:0007669"/>
    <property type="project" value="UniProtKB-EC"/>
</dbReference>
<protein>
    <recommendedName>
        <fullName evidence="2">alanine--tRNA ligase</fullName>
        <ecNumber evidence="2">6.1.1.7</ecNumber>
    </recommendedName>
</protein>
<dbReference type="InterPro" id="IPR012947">
    <property type="entry name" value="tRNA_SAD"/>
</dbReference>
<evidence type="ECO:0000313" key="12">
    <source>
        <dbReference type="Proteomes" id="UP000177785"/>
    </source>
</evidence>
<dbReference type="InterPro" id="IPR018164">
    <property type="entry name" value="Ala-tRNA-synth_IIc_N"/>
</dbReference>
<evidence type="ECO:0000256" key="3">
    <source>
        <dbReference type="ARBA" id="ARBA00022555"/>
    </source>
</evidence>
<keyword evidence="3" id="KW-0820">tRNA-binding</keyword>
<evidence type="ECO:0000256" key="5">
    <source>
        <dbReference type="ARBA" id="ARBA00022741"/>
    </source>
</evidence>
<dbReference type="SUPFAM" id="SSF101353">
    <property type="entry name" value="Putative anticodon-binding domain of alanyl-tRNA synthetase (AlaRS)"/>
    <property type="match status" value="1"/>
</dbReference>
<keyword evidence="4" id="KW-0436">Ligase</keyword>
<dbReference type="PRINTS" id="PR00980">
    <property type="entry name" value="TRNASYNTHALA"/>
</dbReference>
<keyword evidence="5" id="KW-0547">Nucleotide-binding</keyword>
<dbReference type="PANTHER" id="PTHR11777">
    <property type="entry name" value="ALANYL-TRNA SYNTHETASE"/>
    <property type="match status" value="1"/>
</dbReference>
<dbReference type="Pfam" id="PF01411">
    <property type="entry name" value="tRNA-synt_2c"/>
    <property type="match status" value="1"/>
</dbReference>
<dbReference type="STRING" id="1802115.A2756_05710"/>
<keyword evidence="7" id="KW-0694">RNA-binding</keyword>
<dbReference type="Gene3D" id="3.30.930.10">
    <property type="entry name" value="Bira Bifunctional Protein, Domain 2"/>
    <property type="match status" value="1"/>
</dbReference>
<dbReference type="Gene3D" id="3.30.54.20">
    <property type="match status" value="1"/>
</dbReference>
<keyword evidence="9" id="KW-0030">Aminoacyl-tRNA synthetase</keyword>
<dbReference type="PANTHER" id="PTHR11777:SF9">
    <property type="entry name" value="ALANINE--TRNA LIGASE, CYTOPLASMIC"/>
    <property type="match status" value="1"/>
</dbReference>
<dbReference type="EC" id="6.1.1.7" evidence="2"/>
<dbReference type="Gene3D" id="3.30.980.10">
    <property type="entry name" value="Threonyl-trna Synthetase, Chain A, domain 2"/>
    <property type="match status" value="1"/>
</dbReference>
<dbReference type="InterPro" id="IPR045864">
    <property type="entry name" value="aa-tRNA-synth_II/BPL/LPL"/>
</dbReference>
<dbReference type="InterPro" id="IPR018165">
    <property type="entry name" value="Ala-tRNA-synth_IIc_core"/>
</dbReference>
<dbReference type="GO" id="GO:0002161">
    <property type="term" value="F:aminoacyl-tRNA deacylase activity"/>
    <property type="evidence" value="ECO:0007669"/>
    <property type="project" value="TreeGrafter"/>
</dbReference>
<keyword evidence="6" id="KW-0067">ATP-binding</keyword>